<evidence type="ECO:0008006" key="3">
    <source>
        <dbReference type="Google" id="ProtNLM"/>
    </source>
</evidence>
<keyword evidence="2" id="KW-1185">Reference proteome</keyword>
<dbReference type="Proteomes" id="UP001054902">
    <property type="component" value="Unassembled WGS sequence"/>
</dbReference>
<comment type="caution">
    <text evidence="1">The sequence shown here is derived from an EMBL/GenBank/DDBJ whole genome shotgun (WGS) entry which is preliminary data.</text>
</comment>
<evidence type="ECO:0000313" key="1">
    <source>
        <dbReference type="EMBL" id="GFH60284.1"/>
    </source>
</evidence>
<reference evidence="1 2" key="1">
    <citation type="journal article" date="2021" name="Sci. Rep.">
        <title>The genome of the diatom Chaetoceros tenuissimus carries an ancient integrated fragment of an extant virus.</title>
        <authorList>
            <person name="Hongo Y."/>
            <person name="Kimura K."/>
            <person name="Takaki Y."/>
            <person name="Yoshida Y."/>
            <person name="Baba S."/>
            <person name="Kobayashi G."/>
            <person name="Nagasaki K."/>
            <person name="Hano T."/>
            <person name="Tomaru Y."/>
        </authorList>
    </citation>
    <scope>NUCLEOTIDE SEQUENCE [LARGE SCALE GENOMIC DNA]</scope>
    <source>
        <strain evidence="1 2">NIES-3715</strain>
    </source>
</reference>
<dbReference type="EMBL" id="BLLK01000069">
    <property type="protein sequence ID" value="GFH60284.1"/>
    <property type="molecule type" value="Genomic_DNA"/>
</dbReference>
<sequence length="435" mass="49592">MTRIQRRKKSRRELSPLHLVLLLFVLLTTAFIAIIRISKSVGRASHEDINSIRTRNDNRYVAMQKKNYQSDDIIKMIQGGYLHLVDLRVTSNPFSTDADEPPYSIQAQFCHLEFAKHKADPAAVPMFKDLQAQSPACKSTRVQVDLYTAATAAKQYDKLHEGVSIRSMTPNGFVFHESRCGSTLVANSLVAFEPSQTRVYSESGPPISAAKLFNMDYELQSKALLRDVIYLMGRTDDLKEENLFFKIQSIGSKSIWAFRKAFPTTPWLYVYRDPVQVMKSHLKVEGTNKAVCLRSQHRPTHDIFTLTKNISGRKPDELSNEEFCAAHLATLCAAAEKELLDSNGLGKVINYQDIPKVLIDDIIPHHFLDKADGLSPEQVQRILKVNEKYSKGRHTNKEWKDDSKLKEETAWPEMKDASKLFLSPVYERLEKMKTQ</sequence>
<dbReference type="AlphaFoldDB" id="A0AAD3DCT1"/>
<gene>
    <name evidence="1" type="ORF">CTEN210_16760</name>
</gene>
<evidence type="ECO:0000313" key="2">
    <source>
        <dbReference type="Proteomes" id="UP001054902"/>
    </source>
</evidence>
<accession>A0AAD3DCT1</accession>
<proteinExistence type="predicted"/>
<organism evidence="1 2">
    <name type="scientific">Chaetoceros tenuissimus</name>
    <dbReference type="NCBI Taxonomy" id="426638"/>
    <lineage>
        <taxon>Eukaryota</taxon>
        <taxon>Sar</taxon>
        <taxon>Stramenopiles</taxon>
        <taxon>Ochrophyta</taxon>
        <taxon>Bacillariophyta</taxon>
        <taxon>Coscinodiscophyceae</taxon>
        <taxon>Chaetocerotophycidae</taxon>
        <taxon>Chaetocerotales</taxon>
        <taxon>Chaetocerotaceae</taxon>
        <taxon>Chaetoceros</taxon>
    </lineage>
</organism>
<protein>
    <recommendedName>
        <fullName evidence="3">Sulfotransferase</fullName>
    </recommendedName>
</protein>
<name>A0AAD3DCT1_9STRA</name>